<proteinExistence type="predicted"/>
<accession>A0A6A6QA71</accession>
<organism evidence="1 2">
    <name type="scientific">Lophium mytilinum</name>
    <dbReference type="NCBI Taxonomy" id="390894"/>
    <lineage>
        <taxon>Eukaryota</taxon>
        <taxon>Fungi</taxon>
        <taxon>Dikarya</taxon>
        <taxon>Ascomycota</taxon>
        <taxon>Pezizomycotina</taxon>
        <taxon>Dothideomycetes</taxon>
        <taxon>Pleosporomycetidae</taxon>
        <taxon>Mytilinidiales</taxon>
        <taxon>Mytilinidiaceae</taxon>
        <taxon>Lophium</taxon>
    </lineage>
</organism>
<dbReference type="OrthoDB" id="10512594at2759"/>
<reference evidence="1" key="1">
    <citation type="journal article" date="2020" name="Stud. Mycol.">
        <title>101 Dothideomycetes genomes: a test case for predicting lifestyles and emergence of pathogens.</title>
        <authorList>
            <person name="Haridas S."/>
            <person name="Albert R."/>
            <person name="Binder M."/>
            <person name="Bloem J."/>
            <person name="Labutti K."/>
            <person name="Salamov A."/>
            <person name="Andreopoulos B."/>
            <person name="Baker S."/>
            <person name="Barry K."/>
            <person name="Bills G."/>
            <person name="Bluhm B."/>
            <person name="Cannon C."/>
            <person name="Castanera R."/>
            <person name="Culley D."/>
            <person name="Daum C."/>
            <person name="Ezra D."/>
            <person name="Gonzalez J."/>
            <person name="Henrissat B."/>
            <person name="Kuo A."/>
            <person name="Liang C."/>
            <person name="Lipzen A."/>
            <person name="Lutzoni F."/>
            <person name="Magnuson J."/>
            <person name="Mondo S."/>
            <person name="Nolan M."/>
            <person name="Ohm R."/>
            <person name="Pangilinan J."/>
            <person name="Park H.-J."/>
            <person name="Ramirez L."/>
            <person name="Alfaro M."/>
            <person name="Sun H."/>
            <person name="Tritt A."/>
            <person name="Yoshinaga Y."/>
            <person name="Zwiers L.-H."/>
            <person name="Turgeon B."/>
            <person name="Goodwin S."/>
            <person name="Spatafora J."/>
            <person name="Crous P."/>
            <person name="Grigoriev I."/>
        </authorList>
    </citation>
    <scope>NUCLEOTIDE SEQUENCE</scope>
    <source>
        <strain evidence="1">CBS 269.34</strain>
    </source>
</reference>
<protein>
    <submittedName>
        <fullName evidence="1">Uncharacterized protein</fullName>
    </submittedName>
</protein>
<sequence>MAKLLVATTTRLILRRTRATQLKTLHTSITSKPQSRKNRHYSPYLIKPIDITWDKWDGKTWDSMSWVWGTRRRKESLDEDIRKLEEAKYLFDSGPIDKQQIRQYEIAILRGQLASSQYSDRFSRIADDFSIILRLLNTSRFSQLRYLVGRADINDRFDLMVAIKRFRAFSDCTYMQDINPIFYRERLAYEKANS</sequence>
<evidence type="ECO:0000313" key="1">
    <source>
        <dbReference type="EMBL" id="KAF2488327.1"/>
    </source>
</evidence>
<dbReference type="AlphaFoldDB" id="A0A6A6QA71"/>
<gene>
    <name evidence="1" type="ORF">BU16DRAFT_568490</name>
</gene>
<name>A0A6A6QA71_9PEZI</name>
<dbReference type="Proteomes" id="UP000799750">
    <property type="component" value="Unassembled WGS sequence"/>
</dbReference>
<dbReference type="EMBL" id="MU004204">
    <property type="protein sequence ID" value="KAF2488327.1"/>
    <property type="molecule type" value="Genomic_DNA"/>
</dbReference>
<evidence type="ECO:0000313" key="2">
    <source>
        <dbReference type="Proteomes" id="UP000799750"/>
    </source>
</evidence>
<keyword evidence="2" id="KW-1185">Reference proteome</keyword>